<evidence type="ECO:0000313" key="1">
    <source>
        <dbReference type="EMBL" id="KAJ7210702.1"/>
    </source>
</evidence>
<dbReference type="Proteomes" id="UP001219525">
    <property type="component" value="Unassembled WGS sequence"/>
</dbReference>
<gene>
    <name evidence="1" type="ORF">GGX14DRAFT_542910</name>
</gene>
<name>A0AAD6VFP5_9AGAR</name>
<proteinExistence type="predicted"/>
<protein>
    <submittedName>
        <fullName evidence="1">Uncharacterized protein</fullName>
    </submittedName>
</protein>
<keyword evidence="2" id="KW-1185">Reference proteome</keyword>
<dbReference type="AlphaFoldDB" id="A0AAD6VFP5"/>
<evidence type="ECO:0000313" key="2">
    <source>
        <dbReference type="Proteomes" id="UP001219525"/>
    </source>
</evidence>
<organism evidence="1 2">
    <name type="scientific">Mycena pura</name>
    <dbReference type="NCBI Taxonomy" id="153505"/>
    <lineage>
        <taxon>Eukaryota</taxon>
        <taxon>Fungi</taxon>
        <taxon>Dikarya</taxon>
        <taxon>Basidiomycota</taxon>
        <taxon>Agaricomycotina</taxon>
        <taxon>Agaricomycetes</taxon>
        <taxon>Agaricomycetidae</taxon>
        <taxon>Agaricales</taxon>
        <taxon>Marasmiineae</taxon>
        <taxon>Mycenaceae</taxon>
        <taxon>Mycena</taxon>
    </lineage>
</organism>
<comment type="caution">
    <text evidence="1">The sequence shown here is derived from an EMBL/GenBank/DDBJ whole genome shotgun (WGS) entry which is preliminary data.</text>
</comment>
<dbReference type="EMBL" id="JARJCW010000027">
    <property type="protein sequence ID" value="KAJ7210702.1"/>
    <property type="molecule type" value="Genomic_DNA"/>
</dbReference>
<reference evidence="1" key="1">
    <citation type="submission" date="2023-03" db="EMBL/GenBank/DDBJ databases">
        <title>Massive genome expansion in bonnet fungi (Mycena s.s.) driven by repeated elements and novel gene families across ecological guilds.</title>
        <authorList>
            <consortium name="Lawrence Berkeley National Laboratory"/>
            <person name="Harder C.B."/>
            <person name="Miyauchi S."/>
            <person name="Viragh M."/>
            <person name="Kuo A."/>
            <person name="Thoen E."/>
            <person name="Andreopoulos B."/>
            <person name="Lu D."/>
            <person name="Skrede I."/>
            <person name="Drula E."/>
            <person name="Henrissat B."/>
            <person name="Morin E."/>
            <person name="Kohler A."/>
            <person name="Barry K."/>
            <person name="LaButti K."/>
            <person name="Morin E."/>
            <person name="Salamov A."/>
            <person name="Lipzen A."/>
            <person name="Mereny Z."/>
            <person name="Hegedus B."/>
            <person name="Baldrian P."/>
            <person name="Stursova M."/>
            <person name="Weitz H."/>
            <person name="Taylor A."/>
            <person name="Grigoriev I.V."/>
            <person name="Nagy L.G."/>
            <person name="Martin F."/>
            <person name="Kauserud H."/>
        </authorList>
    </citation>
    <scope>NUCLEOTIDE SEQUENCE</scope>
    <source>
        <strain evidence="1">9144</strain>
    </source>
</reference>
<accession>A0AAD6VFP5</accession>
<sequence length="472" mass="53450">MAQLFGVTKFRSLNALIYHDELLPINEALLKCTSDLSRKCLEYLLSITGEWLNVHDYYAEHADWFRASTGQLCIELGPSSGAYQFPQVLNPSHISAVDIPTACGSKSNVELINIMHIKDLLEIFCYPYWALKTVSLHHGHIHLGALYSLDDPMVELLHLPATADLDFSIGIWRYVDGEKNITINLKCFGEEEGNSAKWTRIDLNELPELELHKYCPSQVHHFSRSVTFLDDGNIQRSWLAQANCFLPENRSIDYFLATAVRLNVTIWYPIDDIGLRGTFMADAPIEDLYLFLFNPCVDIRDGVASVEIPCLEDAYYWSFQPDGREPLPAEILDEVVPPQVLLEAGVAGKYWSEQDYLLIQEITLAKGLDSDSNDLATQLGYPLAVMNDAPLPLLLYVDANLPEFDNFQQCSPMCLNCMQILQLDCHLNKLEGAVENYEPAQLTDLYISQFVMRDLHAPTCPTPKEKDCVNKY</sequence>